<dbReference type="EMBL" id="CAJOAY010000076">
    <property type="protein sequence ID" value="CAF3524034.1"/>
    <property type="molecule type" value="Genomic_DNA"/>
</dbReference>
<dbReference type="Gene3D" id="1.10.10.410">
    <property type="match status" value="1"/>
</dbReference>
<dbReference type="Gene3D" id="3.40.50.300">
    <property type="entry name" value="P-loop containing nucleotide triphosphate hydrolases"/>
    <property type="match status" value="1"/>
</dbReference>
<dbReference type="GO" id="GO:0030956">
    <property type="term" value="C:glutamyl-tRNA(Gln) amidotransferase complex"/>
    <property type="evidence" value="ECO:0007669"/>
    <property type="project" value="UniProtKB-UniRule"/>
</dbReference>
<dbReference type="InterPro" id="IPR006075">
    <property type="entry name" value="Asn/Gln-tRNA_Trfase_suB/E_cat"/>
</dbReference>
<dbReference type="PANTHER" id="PTHR11659">
    <property type="entry name" value="GLUTAMYL-TRNA GLN AMIDOTRANSFERASE SUBUNIT B MITOCHONDRIAL AND PROKARYOTIC PET112-RELATED"/>
    <property type="match status" value="1"/>
</dbReference>
<dbReference type="InterPro" id="IPR017959">
    <property type="entry name" value="Asn/Gln-tRNA_amidoTrfase_suB/E"/>
</dbReference>
<evidence type="ECO:0000313" key="11">
    <source>
        <dbReference type="EMBL" id="CAF0815932.1"/>
    </source>
</evidence>
<dbReference type="GO" id="GO:0140663">
    <property type="term" value="F:ATP-dependent FeS chaperone activity"/>
    <property type="evidence" value="ECO:0007669"/>
    <property type="project" value="InterPro"/>
</dbReference>
<keyword evidence="1" id="KW-0004">4Fe-4S</keyword>
<dbReference type="Pfam" id="PF02637">
    <property type="entry name" value="GatB_Yqey"/>
    <property type="match status" value="1"/>
</dbReference>
<keyword evidence="8" id="KW-0411">Iron-sulfur</keyword>
<dbReference type="NCBIfam" id="TIGR00133">
    <property type="entry name" value="gatB"/>
    <property type="match status" value="1"/>
</dbReference>
<comment type="subcellular location">
    <subcellularLocation>
        <location evidence="9">Mitochondrion</location>
    </subcellularLocation>
</comment>
<evidence type="ECO:0000313" key="13">
    <source>
        <dbReference type="Proteomes" id="UP000663891"/>
    </source>
</evidence>
<dbReference type="SUPFAM" id="SSF52540">
    <property type="entry name" value="P-loop containing nucleoside triphosphate hydrolases"/>
    <property type="match status" value="1"/>
</dbReference>
<comment type="caution">
    <text evidence="11">The sequence shown here is derived from an EMBL/GenBank/DDBJ whole genome shotgun (WGS) entry which is preliminary data.</text>
</comment>
<evidence type="ECO:0000256" key="3">
    <source>
        <dbReference type="ARBA" id="ARBA00022723"/>
    </source>
</evidence>
<dbReference type="SMART" id="SM00845">
    <property type="entry name" value="GatB_Yqey"/>
    <property type="match status" value="1"/>
</dbReference>
<dbReference type="PANTHER" id="PTHR11659:SF0">
    <property type="entry name" value="GLUTAMYL-TRNA(GLN) AMIDOTRANSFERASE SUBUNIT B, MITOCHONDRIAL"/>
    <property type="match status" value="1"/>
</dbReference>
<dbReference type="InterPro" id="IPR023168">
    <property type="entry name" value="GatB_Yqey_C_2"/>
</dbReference>
<evidence type="ECO:0000256" key="9">
    <source>
        <dbReference type="HAMAP-Rule" id="MF_03147"/>
    </source>
</evidence>
<sequence>MAAGAAAAVLSSGRFYALIGFEIHVKLATNSKMFSPSSAAPAQPTNSQVTPFDMALPGSLPYFNRACLEAGIRAAIGLNCQINKISHFERKHYFYPDSPAGYQITQQRYPFASNGLFHYPLLVKKDKIKSSTKYKFVDNPNSFIVKQCRIDRIQLEHDTGRSIHDEHQNRTLIDLNRFGTGLIEIVTQPDIKSSLEGESFLRELNRLLIKYNICEQSGLETAVRVDANVSLHRTDTKPDGSRVEVKNLGSFIDVRQAIDFEIKRQEQLLINNYPIEKETRTFDTNKHQTIHLRRKEDQIDYRFMIEPNLPPLHLYDNNDKQIQQKDFVNIDEIKKTLPISPLEERQEFLNKYKDFLTAEHLHELLRLDMMDYFRDVMNQLDDNRLRHIALEVILNDVKSISYDGRKIRKFAQAVSPSLFADIIKHVDKRIVTRFSLYTLLTLCNKNRDSTRPLKSFLDEHNMYAITDENELEKICLKILEENPKTIDRYKTNPKKALEQLHSITCKKHHGRIHDDIVNDTFKHYFLKNMSTRLNYFRMIFPRYHSTKPTPHQQNMMARGLPKRTPIDGVQHVIAVGSGKGGVGKSSVSVNLALALSRLSYRVGILDADIFGPSIPTLLNLRNHKATTLTKTNLIEPLINFNLKCMSIAFLTKSDGPVVWRGLMVMQAIEKLLRQIAWSPLDYLIVDLPPGTGDIQLSLAQLIPLSGVLMVTTPQELSLVDVRKAIEMFRLVQAPILGIVENFSTYFCQKCGHEEKIFGENGGESLGKEYHLKILQSLPIDIYFRQACDEGRPISEKNDTILWSKFNNLANEIVKLLPTDRTTII</sequence>
<dbReference type="InterPro" id="IPR033756">
    <property type="entry name" value="YlxH/NBP35"/>
</dbReference>
<comment type="similarity">
    <text evidence="9">Belongs to the GatB/GatE family. GatB subfamily.</text>
</comment>
<dbReference type="HAMAP" id="MF_02040">
    <property type="entry name" value="Mrp_NBP35"/>
    <property type="match status" value="1"/>
</dbReference>
<dbReference type="InterPro" id="IPR019591">
    <property type="entry name" value="Mrp/NBP35_ATP-bd"/>
</dbReference>
<dbReference type="InterPro" id="IPR004413">
    <property type="entry name" value="GatB"/>
</dbReference>
<dbReference type="SUPFAM" id="SSF55931">
    <property type="entry name" value="Glutamine synthetase/guanido kinase"/>
    <property type="match status" value="1"/>
</dbReference>
<dbReference type="Pfam" id="PF02934">
    <property type="entry name" value="GatB_N"/>
    <property type="match status" value="1"/>
</dbReference>
<dbReference type="Proteomes" id="UP000663891">
    <property type="component" value="Unassembled WGS sequence"/>
</dbReference>
<dbReference type="GO" id="GO:0032543">
    <property type="term" value="P:mitochondrial translation"/>
    <property type="evidence" value="ECO:0007669"/>
    <property type="project" value="UniProtKB-UniRule"/>
</dbReference>
<dbReference type="GO" id="GO:0046872">
    <property type="term" value="F:metal ion binding"/>
    <property type="evidence" value="ECO:0007669"/>
    <property type="project" value="UniProtKB-KW"/>
</dbReference>
<dbReference type="InterPro" id="IPR000808">
    <property type="entry name" value="Mrp-like_CS"/>
</dbReference>
<dbReference type="GO" id="GO:0005739">
    <property type="term" value="C:mitochondrion"/>
    <property type="evidence" value="ECO:0007669"/>
    <property type="project" value="UniProtKB-SubCell"/>
</dbReference>
<keyword evidence="5 9" id="KW-0067">ATP-binding</keyword>
<keyword evidence="2 9" id="KW-0436">Ligase</keyword>
<accession>A0A813TYS8</accession>
<protein>
    <recommendedName>
        <fullName evidence="9">Glutamyl-tRNA(Gln) amidotransferase subunit B, mitochondrial</fullName>
        <shortName evidence="9">Glu-AdT subunit B</shortName>
        <ecNumber evidence="9">6.3.5.-</ecNumber>
    </recommendedName>
</protein>
<evidence type="ECO:0000256" key="8">
    <source>
        <dbReference type="ARBA" id="ARBA00023014"/>
    </source>
</evidence>
<dbReference type="EC" id="6.3.5.-" evidence="9"/>
<keyword evidence="9" id="KW-0496">Mitochondrion</keyword>
<dbReference type="NCBIfam" id="NF004012">
    <property type="entry name" value="PRK05477.1-2"/>
    <property type="match status" value="1"/>
</dbReference>
<comment type="subunit">
    <text evidence="9">Subunit of the heterotrimeric GatCAB amidotransferase (AdT) complex, composed of A, B and C subunits.</text>
</comment>
<evidence type="ECO:0000256" key="6">
    <source>
        <dbReference type="ARBA" id="ARBA00022917"/>
    </source>
</evidence>
<name>A0A813TYS8_9BILA</name>
<dbReference type="Proteomes" id="UP000663881">
    <property type="component" value="Unassembled WGS sequence"/>
</dbReference>
<keyword evidence="6 9" id="KW-0648">Protein biosynthesis</keyword>
<evidence type="ECO:0000259" key="10">
    <source>
        <dbReference type="SMART" id="SM00845"/>
    </source>
</evidence>
<feature type="domain" description="Asn/Gln amidotransferase" evidence="10">
    <location>
        <begin position="371"/>
        <end position="504"/>
    </location>
</feature>
<evidence type="ECO:0000313" key="12">
    <source>
        <dbReference type="EMBL" id="CAF3524034.1"/>
    </source>
</evidence>
<dbReference type="PROSITE" id="PS01215">
    <property type="entry name" value="MRP"/>
    <property type="match status" value="1"/>
</dbReference>
<dbReference type="GO" id="GO:0005524">
    <property type="term" value="F:ATP binding"/>
    <property type="evidence" value="ECO:0007669"/>
    <property type="project" value="UniProtKB-KW"/>
</dbReference>
<keyword evidence="4 9" id="KW-0547">Nucleotide-binding</keyword>
<dbReference type="EMBL" id="CAJNON010000027">
    <property type="protein sequence ID" value="CAF0815932.1"/>
    <property type="molecule type" value="Genomic_DNA"/>
</dbReference>
<dbReference type="GO" id="GO:0070681">
    <property type="term" value="P:glutaminyl-tRNAGln biosynthesis via transamidation"/>
    <property type="evidence" value="ECO:0007669"/>
    <property type="project" value="UniProtKB-UniRule"/>
</dbReference>
<evidence type="ECO:0000256" key="7">
    <source>
        <dbReference type="ARBA" id="ARBA00023004"/>
    </source>
</evidence>
<dbReference type="HAMAP" id="MF_00121">
    <property type="entry name" value="GatB"/>
    <property type="match status" value="1"/>
</dbReference>
<dbReference type="GO" id="GO:0016226">
    <property type="term" value="P:iron-sulfur cluster assembly"/>
    <property type="evidence" value="ECO:0007669"/>
    <property type="project" value="InterPro"/>
</dbReference>
<evidence type="ECO:0000256" key="4">
    <source>
        <dbReference type="ARBA" id="ARBA00022741"/>
    </source>
</evidence>
<evidence type="ECO:0000256" key="5">
    <source>
        <dbReference type="ARBA" id="ARBA00022840"/>
    </source>
</evidence>
<dbReference type="AlphaFoldDB" id="A0A813TYS8"/>
<dbReference type="InterPro" id="IPR014746">
    <property type="entry name" value="Gln_synth/guanido_kin_cat_dom"/>
</dbReference>
<dbReference type="CDD" id="cd02037">
    <property type="entry name" value="Mrp_NBP35"/>
    <property type="match status" value="1"/>
</dbReference>
<gene>
    <name evidence="12" type="ORF">OKA104_LOCUS2757</name>
    <name evidence="11" type="ORF">VCS650_LOCUS4808</name>
</gene>
<dbReference type="InterPro" id="IPR018027">
    <property type="entry name" value="Asn/Gln_amidotransferase"/>
</dbReference>
<dbReference type="GO" id="GO:0051539">
    <property type="term" value="F:4 iron, 4 sulfur cluster binding"/>
    <property type="evidence" value="ECO:0007669"/>
    <property type="project" value="UniProtKB-KW"/>
</dbReference>
<evidence type="ECO:0000256" key="2">
    <source>
        <dbReference type="ARBA" id="ARBA00022598"/>
    </source>
</evidence>
<evidence type="ECO:0000256" key="1">
    <source>
        <dbReference type="ARBA" id="ARBA00022485"/>
    </source>
</evidence>
<reference evidence="11" key="1">
    <citation type="submission" date="2021-02" db="EMBL/GenBank/DDBJ databases">
        <authorList>
            <person name="Nowell W R."/>
        </authorList>
    </citation>
    <scope>NUCLEOTIDE SEQUENCE</scope>
</reference>
<dbReference type="InterPro" id="IPR017958">
    <property type="entry name" value="Gln-tRNA_amidoTrfase_suB_CS"/>
</dbReference>
<comment type="function">
    <text evidence="9">Allows the formation of correctly charged Gln-tRNA(Gln) through the transamidation of misacylated Glu-tRNA(Gln) in the mitochondria. The reaction takes place in the presence of glutamine and ATP through an activated gamma-phospho-Glu-tRNA(Gln).</text>
</comment>
<dbReference type="InterPro" id="IPR027417">
    <property type="entry name" value="P-loop_NTPase"/>
</dbReference>
<keyword evidence="7" id="KW-0408">Iron</keyword>
<dbReference type="GO" id="GO:0050567">
    <property type="term" value="F:glutaminyl-tRNA synthase (glutamine-hydrolyzing) activity"/>
    <property type="evidence" value="ECO:0007669"/>
    <property type="project" value="UniProtKB-UniRule"/>
</dbReference>
<dbReference type="PROSITE" id="PS01234">
    <property type="entry name" value="GATB"/>
    <property type="match status" value="1"/>
</dbReference>
<organism evidence="11 13">
    <name type="scientific">Adineta steineri</name>
    <dbReference type="NCBI Taxonomy" id="433720"/>
    <lineage>
        <taxon>Eukaryota</taxon>
        <taxon>Metazoa</taxon>
        <taxon>Spiralia</taxon>
        <taxon>Gnathifera</taxon>
        <taxon>Rotifera</taxon>
        <taxon>Eurotatoria</taxon>
        <taxon>Bdelloidea</taxon>
        <taxon>Adinetida</taxon>
        <taxon>Adinetidae</taxon>
        <taxon>Adineta</taxon>
    </lineage>
</organism>
<keyword evidence="3" id="KW-0479">Metal-binding</keyword>
<dbReference type="FunFam" id="3.40.50.300:FF:001278">
    <property type="entry name" value="Iron-sulfur cluster carrier protein"/>
    <property type="match status" value="1"/>
</dbReference>
<comment type="catalytic activity">
    <reaction evidence="9">
        <text>L-glutamyl-tRNA(Gln) + L-glutamine + ATP + H2O = L-glutaminyl-tRNA(Gln) + L-glutamate + ADP + phosphate + H(+)</text>
        <dbReference type="Rhea" id="RHEA:17521"/>
        <dbReference type="Rhea" id="RHEA-COMP:9681"/>
        <dbReference type="Rhea" id="RHEA-COMP:9684"/>
        <dbReference type="ChEBI" id="CHEBI:15377"/>
        <dbReference type="ChEBI" id="CHEBI:15378"/>
        <dbReference type="ChEBI" id="CHEBI:29985"/>
        <dbReference type="ChEBI" id="CHEBI:30616"/>
        <dbReference type="ChEBI" id="CHEBI:43474"/>
        <dbReference type="ChEBI" id="CHEBI:58359"/>
        <dbReference type="ChEBI" id="CHEBI:78520"/>
        <dbReference type="ChEBI" id="CHEBI:78521"/>
        <dbReference type="ChEBI" id="CHEBI:456216"/>
    </reaction>
</comment>
<proteinExistence type="inferred from homology"/>
<dbReference type="Pfam" id="PF10609">
    <property type="entry name" value="ParA"/>
    <property type="match status" value="1"/>
</dbReference>
<dbReference type="OrthoDB" id="1722066at2759"/>